<gene>
    <name evidence="4" type="ordered locus">Snas_0417</name>
</gene>
<dbReference type="PANTHER" id="PTHR45726">
    <property type="entry name" value="LEUKOTRIENE A-4 HYDROLASE"/>
    <property type="match status" value="1"/>
</dbReference>
<dbReference type="Gene3D" id="1.10.390.10">
    <property type="entry name" value="Neutral Protease Domain 2"/>
    <property type="match status" value="1"/>
</dbReference>
<keyword evidence="4" id="KW-0031">Aminopeptidase</keyword>
<dbReference type="RefSeq" id="WP_013015705.1">
    <property type="nucleotide sequence ID" value="NC_013947.1"/>
</dbReference>
<keyword evidence="4" id="KW-0378">Hydrolase</keyword>
<dbReference type="GO" id="GO:0004177">
    <property type="term" value="F:aminopeptidase activity"/>
    <property type="evidence" value="ECO:0007669"/>
    <property type="project" value="UniProtKB-KW"/>
</dbReference>
<dbReference type="STRING" id="446470.Snas_0417"/>
<dbReference type="eggNOG" id="COG0308">
    <property type="taxonomic scope" value="Bacteria"/>
</dbReference>
<feature type="binding site" evidence="1">
    <location>
        <position position="309"/>
    </location>
    <ligand>
        <name>Zn(2+)</name>
        <dbReference type="ChEBI" id="CHEBI:29105"/>
        <note>catalytic</note>
    </ligand>
</feature>
<dbReference type="KEGG" id="sna:Snas_0417"/>
<feature type="signal peptide" evidence="2">
    <location>
        <begin position="1"/>
        <end position="24"/>
    </location>
</feature>
<feature type="binding site" evidence="1">
    <location>
        <position position="332"/>
    </location>
    <ligand>
        <name>Zn(2+)</name>
        <dbReference type="ChEBI" id="CHEBI:29105"/>
        <note>catalytic</note>
    </ligand>
</feature>
<keyword evidence="4" id="KW-0645">Protease</keyword>
<dbReference type="InterPro" id="IPR034015">
    <property type="entry name" value="M1_LTA4H"/>
</dbReference>
<proteinExistence type="predicted"/>
<reference evidence="4 5" key="1">
    <citation type="journal article" date="2009" name="Stand. Genomic Sci.">
        <title>Complete genome sequence of Stackebrandtia nassauensis type strain (LLR-40K-21).</title>
        <authorList>
            <person name="Munk C."/>
            <person name="Lapidus A."/>
            <person name="Copeland A."/>
            <person name="Jando M."/>
            <person name="Mayilraj S."/>
            <person name="Glavina Del Rio T."/>
            <person name="Nolan M."/>
            <person name="Chen F."/>
            <person name="Lucas S."/>
            <person name="Tice H."/>
            <person name="Cheng J.F."/>
            <person name="Han C."/>
            <person name="Detter J.C."/>
            <person name="Bruce D."/>
            <person name="Goodwin L."/>
            <person name="Chain P."/>
            <person name="Pitluck S."/>
            <person name="Goker M."/>
            <person name="Ovchinikova G."/>
            <person name="Pati A."/>
            <person name="Ivanova N."/>
            <person name="Mavromatis K."/>
            <person name="Chen A."/>
            <person name="Palaniappan K."/>
            <person name="Land M."/>
            <person name="Hauser L."/>
            <person name="Chang Y.J."/>
            <person name="Jeffries C.D."/>
            <person name="Bristow J."/>
            <person name="Eisen J.A."/>
            <person name="Markowitz V."/>
            <person name="Hugenholtz P."/>
            <person name="Kyrpides N.C."/>
            <person name="Klenk H.P."/>
        </authorList>
    </citation>
    <scope>NUCLEOTIDE SEQUENCE [LARGE SCALE GENOMIC DNA]</scope>
    <source>
        <strain evidence="5">DSM 44728 / CIP 108903 / NRRL B-16338 / NBRC 102104 / LLR-40K-21</strain>
    </source>
</reference>
<keyword evidence="2" id="KW-0732">Signal</keyword>
<dbReference type="EMBL" id="CP001778">
    <property type="protein sequence ID" value="ADD40134.1"/>
    <property type="molecule type" value="Genomic_DNA"/>
</dbReference>
<dbReference type="PANTHER" id="PTHR45726:SF3">
    <property type="entry name" value="LEUKOTRIENE A-4 HYDROLASE"/>
    <property type="match status" value="1"/>
</dbReference>
<comment type="cofactor">
    <cofactor evidence="1">
        <name>Zn(2+)</name>
        <dbReference type="ChEBI" id="CHEBI:29105"/>
    </cofactor>
    <text evidence="1">Binds 1 zinc ion per subunit.</text>
</comment>
<sequence>MKKRFLLLAGVLAASVAAVGPAQAAEPDEPVTPQDAKYLLSLDSDATGANWSGTQTVTFRNKSDRTMDTLWIRLWGNGRGGCDDRAVSIEPRFGGELGAETVDCTAVPIELTRPVPAGRTGMVSVDVDIAVPEETYRFGRAGDYRFIGNAIPVLAVHDGTGELPPFTSFGESFYTLESDFLVTLDHPNAVKVPATGRSIAEVKHGKNTTTVIKANNVRDFAWAAGPFAKVDTVSATGAKLRTWYPGDIDKAKAEEVTGWVKEGMDTFDAAYGEYPYSEMDTVIGDWEGFAGMEYPGFILTEPAKVPAVHEAGHQWFYGLVGNDQYNDPWLDESVTQYMTNTITGVPGYCATAPFWFSDGMRIDAGMDYYNEHIEDEYAPAIYGDGACMLAELETTIGKPAMDEALRTAVAEFSGGVITSDELRGIFAEVSGQDLSAFWERWRNTGA</sequence>
<evidence type="ECO:0000256" key="1">
    <source>
        <dbReference type="PIRSR" id="PIRSR634015-3"/>
    </source>
</evidence>
<accession>D3Q4H4</accession>
<dbReference type="Proteomes" id="UP000000844">
    <property type="component" value="Chromosome"/>
</dbReference>
<evidence type="ECO:0000313" key="5">
    <source>
        <dbReference type="Proteomes" id="UP000000844"/>
    </source>
</evidence>
<organism evidence="4 5">
    <name type="scientific">Stackebrandtia nassauensis (strain DSM 44728 / CIP 108903 / NRRL B-16338 / NBRC 102104 / LLR-40K-21)</name>
    <dbReference type="NCBI Taxonomy" id="446470"/>
    <lineage>
        <taxon>Bacteria</taxon>
        <taxon>Bacillati</taxon>
        <taxon>Actinomycetota</taxon>
        <taxon>Actinomycetes</taxon>
        <taxon>Glycomycetales</taxon>
        <taxon>Glycomycetaceae</taxon>
        <taxon>Stackebrandtia</taxon>
    </lineage>
</organism>
<protein>
    <submittedName>
        <fullName evidence="4">Peptidase M1 membrane alanine aminopeptidase</fullName>
    </submittedName>
</protein>
<name>D3Q4H4_STANL</name>
<dbReference type="InterPro" id="IPR027268">
    <property type="entry name" value="Peptidase_M4/M1_CTD_sf"/>
</dbReference>
<feature type="chain" id="PRO_5003048860" evidence="2">
    <location>
        <begin position="25"/>
        <end position="446"/>
    </location>
</feature>
<dbReference type="GO" id="GO:0008237">
    <property type="term" value="F:metallopeptidase activity"/>
    <property type="evidence" value="ECO:0007669"/>
    <property type="project" value="InterPro"/>
</dbReference>
<dbReference type="CDD" id="cd09604">
    <property type="entry name" value="M1_APN_like"/>
    <property type="match status" value="1"/>
</dbReference>
<keyword evidence="1" id="KW-0479">Metal-binding</keyword>
<keyword evidence="5" id="KW-1185">Reference proteome</keyword>
<feature type="domain" description="Peptidase M1 membrane alanine aminopeptidase" evidence="3">
    <location>
        <begin position="308"/>
        <end position="441"/>
    </location>
</feature>
<evidence type="ECO:0000313" key="4">
    <source>
        <dbReference type="EMBL" id="ADD40134.1"/>
    </source>
</evidence>
<dbReference type="InterPro" id="IPR014782">
    <property type="entry name" value="Peptidase_M1_dom"/>
</dbReference>
<dbReference type="SUPFAM" id="SSF55486">
    <property type="entry name" value="Metalloproteases ('zincins'), catalytic domain"/>
    <property type="match status" value="1"/>
</dbReference>
<keyword evidence="1" id="KW-0862">Zinc</keyword>
<evidence type="ECO:0000259" key="3">
    <source>
        <dbReference type="Pfam" id="PF01433"/>
    </source>
</evidence>
<dbReference type="GO" id="GO:0008270">
    <property type="term" value="F:zinc ion binding"/>
    <property type="evidence" value="ECO:0007669"/>
    <property type="project" value="InterPro"/>
</dbReference>
<feature type="binding site" evidence="1">
    <location>
        <position position="313"/>
    </location>
    <ligand>
        <name>Zn(2+)</name>
        <dbReference type="ChEBI" id="CHEBI:29105"/>
        <note>catalytic</note>
    </ligand>
</feature>
<dbReference type="AlphaFoldDB" id="D3Q4H4"/>
<dbReference type="Pfam" id="PF01433">
    <property type="entry name" value="Peptidase_M1"/>
    <property type="match status" value="1"/>
</dbReference>
<dbReference type="HOGENOM" id="CLU_015077_1_0_11"/>
<evidence type="ECO:0000256" key="2">
    <source>
        <dbReference type="SAM" id="SignalP"/>
    </source>
</evidence>